<feature type="chain" id="PRO_5040185290" description="Ig-like domain-containing protein" evidence="3">
    <location>
        <begin position="19"/>
        <end position="257"/>
    </location>
</feature>
<dbReference type="AlphaFoldDB" id="A0A9N7VC39"/>
<keyword evidence="2" id="KW-0391">Immunity</keyword>
<evidence type="ECO:0000313" key="5">
    <source>
        <dbReference type="EMBL" id="CAB1449646.1"/>
    </source>
</evidence>
<feature type="domain" description="Ig-like" evidence="4">
    <location>
        <begin position="156"/>
        <end position="257"/>
    </location>
</feature>
<dbReference type="SMART" id="SM00406">
    <property type="entry name" value="IGv"/>
    <property type="match status" value="1"/>
</dbReference>
<protein>
    <recommendedName>
        <fullName evidence="4">Ig-like domain-containing protein</fullName>
    </recommendedName>
</protein>
<keyword evidence="6" id="KW-1185">Reference proteome</keyword>
<gene>
    <name evidence="5" type="ORF">PLEPLA_LOCUS37331</name>
</gene>
<evidence type="ECO:0000256" key="2">
    <source>
        <dbReference type="ARBA" id="ARBA00022859"/>
    </source>
</evidence>
<dbReference type="Proteomes" id="UP001153269">
    <property type="component" value="Unassembled WGS sequence"/>
</dbReference>
<dbReference type="PANTHER" id="PTHR23268">
    <property type="entry name" value="T-CELL RECEPTOR BETA CHAIN"/>
    <property type="match status" value="1"/>
</dbReference>
<dbReference type="InterPro" id="IPR036179">
    <property type="entry name" value="Ig-like_dom_sf"/>
</dbReference>
<reference evidence="5" key="1">
    <citation type="submission" date="2020-03" db="EMBL/GenBank/DDBJ databases">
        <authorList>
            <person name="Weist P."/>
        </authorList>
    </citation>
    <scope>NUCLEOTIDE SEQUENCE</scope>
</reference>
<evidence type="ECO:0000256" key="3">
    <source>
        <dbReference type="SAM" id="SignalP"/>
    </source>
</evidence>
<dbReference type="InterPro" id="IPR013783">
    <property type="entry name" value="Ig-like_fold"/>
</dbReference>
<dbReference type="SUPFAM" id="SSF48726">
    <property type="entry name" value="Immunoglobulin"/>
    <property type="match status" value="2"/>
</dbReference>
<dbReference type="GO" id="GO:0002376">
    <property type="term" value="P:immune system process"/>
    <property type="evidence" value="ECO:0007669"/>
    <property type="project" value="UniProtKB-KW"/>
</dbReference>
<organism evidence="5 6">
    <name type="scientific">Pleuronectes platessa</name>
    <name type="common">European plaice</name>
    <dbReference type="NCBI Taxonomy" id="8262"/>
    <lineage>
        <taxon>Eukaryota</taxon>
        <taxon>Metazoa</taxon>
        <taxon>Chordata</taxon>
        <taxon>Craniata</taxon>
        <taxon>Vertebrata</taxon>
        <taxon>Euteleostomi</taxon>
        <taxon>Actinopterygii</taxon>
        <taxon>Neopterygii</taxon>
        <taxon>Teleostei</taxon>
        <taxon>Neoteleostei</taxon>
        <taxon>Acanthomorphata</taxon>
        <taxon>Carangaria</taxon>
        <taxon>Pleuronectiformes</taxon>
        <taxon>Pleuronectoidei</taxon>
        <taxon>Pleuronectidae</taxon>
        <taxon>Pleuronectes</taxon>
    </lineage>
</organism>
<proteinExistence type="predicted"/>
<feature type="signal peptide" evidence="3">
    <location>
        <begin position="1"/>
        <end position="18"/>
    </location>
</feature>
<dbReference type="PANTHER" id="PTHR23268:SF102">
    <property type="entry name" value="IMMUNOGLOBULIN V-SET DOMAIN-CONTAINING PROTEIN"/>
    <property type="match status" value="1"/>
</dbReference>
<evidence type="ECO:0000259" key="4">
    <source>
        <dbReference type="PROSITE" id="PS50835"/>
    </source>
</evidence>
<comment type="caution">
    <text evidence="5">The sequence shown here is derived from an EMBL/GenBank/DDBJ whole genome shotgun (WGS) entry which is preliminary data.</text>
</comment>
<dbReference type="InterPro" id="IPR007110">
    <property type="entry name" value="Ig-like_dom"/>
</dbReference>
<evidence type="ECO:0000313" key="6">
    <source>
        <dbReference type="Proteomes" id="UP001153269"/>
    </source>
</evidence>
<dbReference type="GO" id="GO:0007166">
    <property type="term" value="P:cell surface receptor signaling pathway"/>
    <property type="evidence" value="ECO:0007669"/>
    <property type="project" value="TreeGrafter"/>
</dbReference>
<dbReference type="Pfam" id="PF07686">
    <property type="entry name" value="V-set"/>
    <property type="match status" value="1"/>
</dbReference>
<evidence type="ECO:0000256" key="1">
    <source>
        <dbReference type="ARBA" id="ARBA00022729"/>
    </source>
</evidence>
<dbReference type="InterPro" id="IPR050413">
    <property type="entry name" value="TCR_beta_variable"/>
</dbReference>
<dbReference type="PROSITE" id="PS50835">
    <property type="entry name" value="IG_LIKE"/>
    <property type="match status" value="1"/>
</dbReference>
<dbReference type="GO" id="GO:0005886">
    <property type="term" value="C:plasma membrane"/>
    <property type="evidence" value="ECO:0007669"/>
    <property type="project" value="TreeGrafter"/>
</dbReference>
<dbReference type="Gene3D" id="2.60.40.10">
    <property type="entry name" value="Immunoglobulins"/>
    <property type="match status" value="2"/>
</dbReference>
<dbReference type="EMBL" id="CADEAL010004023">
    <property type="protein sequence ID" value="CAB1449646.1"/>
    <property type="molecule type" value="Genomic_DNA"/>
</dbReference>
<name>A0A9N7VC39_PLEPL</name>
<accession>A0A9N7VC39</accession>
<keyword evidence="1 3" id="KW-0732">Signal</keyword>
<dbReference type="InterPro" id="IPR013106">
    <property type="entry name" value="Ig_V-set"/>
</dbReference>
<sequence>MMIRLLFCSFLTAGISLGVQVHQSPSALIRKAGDAVQLVCTHGQTDYTVMLWYQLSPTDQALKLIGYVQHSQFFAMPSPVQTFGLIFIGFYCQVSAVTFQQSPPQIVKENTVVQIDCSHNDNNLQTLTGGSCVSSAAAETWRTSPAVIGFLLLLLPYQTKSVRFEPSLPRIVNQAARVEIKCSHNDNSLYVMLWYHQQETGLMSLIGYSSSGSDPVYETQSDKQFEITRENVLAGALIIRSADPADSAVYFCAASTQ</sequence>